<dbReference type="PANTHER" id="PTHR43667">
    <property type="entry name" value="CYCLOPROPANE-FATTY-ACYL-PHOSPHOLIPID SYNTHASE"/>
    <property type="match status" value="1"/>
</dbReference>
<dbReference type="Pfam" id="PF02353">
    <property type="entry name" value="CMAS"/>
    <property type="match status" value="1"/>
</dbReference>
<dbReference type="AlphaFoldDB" id="A0A5J6MFP4"/>
<gene>
    <name evidence="7" type="ORF">FRZ44_15710</name>
</gene>
<dbReference type="EMBL" id="CP042906">
    <property type="protein sequence ID" value="QEX16278.1"/>
    <property type="molecule type" value="Genomic_DNA"/>
</dbReference>
<comment type="similarity">
    <text evidence="1">Belongs to the CFA/CMAS family.</text>
</comment>
<dbReference type="GO" id="GO:0008610">
    <property type="term" value="P:lipid biosynthetic process"/>
    <property type="evidence" value="ECO:0007669"/>
    <property type="project" value="InterPro"/>
</dbReference>
<dbReference type="SUPFAM" id="SSF53335">
    <property type="entry name" value="S-adenosyl-L-methionine-dependent methyltransferases"/>
    <property type="match status" value="1"/>
</dbReference>
<dbReference type="KEGG" id="htq:FRZ44_15710"/>
<keyword evidence="2" id="KW-0489">Methyltransferase</keyword>
<dbReference type="CDD" id="cd02440">
    <property type="entry name" value="AdoMet_MTases"/>
    <property type="match status" value="1"/>
</dbReference>
<dbReference type="InterPro" id="IPR050723">
    <property type="entry name" value="CFA/CMAS"/>
</dbReference>
<evidence type="ECO:0000256" key="4">
    <source>
        <dbReference type="ARBA" id="ARBA00022691"/>
    </source>
</evidence>
<dbReference type="Gene3D" id="3.40.50.150">
    <property type="entry name" value="Vaccinia Virus protein VP39"/>
    <property type="match status" value="1"/>
</dbReference>
<keyword evidence="8" id="KW-1185">Reference proteome</keyword>
<dbReference type="GO" id="GO:0008168">
    <property type="term" value="F:methyltransferase activity"/>
    <property type="evidence" value="ECO:0007669"/>
    <property type="project" value="UniProtKB-KW"/>
</dbReference>
<evidence type="ECO:0000256" key="6">
    <source>
        <dbReference type="PIRSR" id="PIRSR003085-1"/>
    </source>
</evidence>
<name>A0A5J6MFP4_9PROT</name>
<dbReference type="RefSeq" id="WP_151176655.1">
    <property type="nucleotide sequence ID" value="NZ_CP042906.1"/>
</dbReference>
<sequence length="408" mass="47075">MLAAHILKRVIRDGQLRVVDADGKVHLIGPGPGPVPTIRLHDHRLHRDLFLNPKLRFGEAYMEGRLTVEDGTLYEVLDLVTRNIAALESHPLQRVQLLLGRMLHFIHTHNPVGRAQKNVAHHYDLSDTLYDLFLDKDRQYSCAYFATDNDSLELAQSNKKLHLASKLLLEPGQKVLDIGSGWGGLGLYLAKLMNVDVTGVTLSTEQHKVSEQRARDAGLSDRLRFHLRDYRLQQGPFDRIISVGMFEHVGTKHYREFFRKVKELLTEDGVMLLHAIGRMDPPGSTNPWLRKYIFPGGYTPALSEVFRAVEDVGLWVTDVEILRLHYAKTLREWHRRFDANRDKIRALYDERFCRMWEFYLVGCEVAFRNMGQMVFQMQLSRRQEAVPLTRDYMVDFERAMQARSSAAA</sequence>
<evidence type="ECO:0000256" key="2">
    <source>
        <dbReference type="ARBA" id="ARBA00022603"/>
    </source>
</evidence>
<accession>A0A5J6MFP4</accession>
<keyword evidence="4" id="KW-0949">S-adenosyl-L-methionine</keyword>
<evidence type="ECO:0000256" key="1">
    <source>
        <dbReference type="ARBA" id="ARBA00010815"/>
    </source>
</evidence>
<organism evidence="7 8">
    <name type="scientific">Hypericibacter terrae</name>
    <dbReference type="NCBI Taxonomy" id="2602015"/>
    <lineage>
        <taxon>Bacteria</taxon>
        <taxon>Pseudomonadati</taxon>
        <taxon>Pseudomonadota</taxon>
        <taxon>Alphaproteobacteria</taxon>
        <taxon>Rhodospirillales</taxon>
        <taxon>Dongiaceae</taxon>
        <taxon>Hypericibacter</taxon>
    </lineage>
</organism>
<evidence type="ECO:0000313" key="8">
    <source>
        <dbReference type="Proteomes" id="UP000326202"/>
    </source>
</evidence>
<protein>
    <submittedName>
        <fullName evidence="7">Cyclopropane-fatty-acyl-phospholipid synthase</fullName>
    </submittedName>
</protein>
<keyword evidence="3" id="KW-0808">Transferase</keyword>
<dbReference type="OrthoDB" id="9782855at2"/>
<dbReference type="PIRSF" id="PIRSF003085">
    <property type="entry name" value="CMAS"/>
    <property type="match status" value="1"/>
</dbReference>
<dbReference type="InterPro" id="IPR029063">
    <property type="entry name" value="SAM-dependent_MTases_sf"/>
</dbReference>
<dbReference type="Proteomes" id="UP000326202">
    <property type="component" value="Chromosome"/>
</dbReference>
<evidence type="ECO:0000256" key="3">
    <source>
        <dbReference type="ARBA" id="ARBA00022679"/>
    </source>
</evidence>
<keyword evidence="5" id="KW-0443">Lipid metabolism</keyword>
<feature type="active site" evidence="6">
    <location>
        <position position="363"/>
    </location>
</feature>
<reference evidence="7 8" key="1">
    <citation type="submission" date="2019-08" db="EMBL/GenBank/DDBJ databases">
        <title>Hyperibacter terrae gen. nov., sp. nov. and Hyperibacter viscosus sp. nov., two new members in the family Rhodospirillaceae isolated from the rhizosphere of Hypericum perforatum.</title>
        <authorList>
            <person name="Noviana Z."/>
        </authorList>
    </citation>
    <scope>NUCLEOTIDE SEQUENCE [LARGE SCALE GENOMIC DNA]</scope>
    <source>
        <strain evidence="7 8">R5913</strain>
    </source>
</reference>
<evidence type="ECO:0000313" key="7">
    <source>
        <dbReference type="EMBL" id="QEX16278.1"/>
    </source>
</evidence>
<evidence type="ECO:0000256" key="5">
    <source>
        <dbReference type="ARBA" id="ARBA00023098"/>
    </source>
</evidence>
<dbReference type="InterPro" id="IPR003333">
    <property type="entry name" value="CMAS"/>
</dbReference>
<dbReference type="GO" id="GO:0032259">
    <property type="term" value="P:methylation"/>
    <property type="evidence" value="ECO:0007669"/>
    <property type="project" value="UniProtKB-KW"/>
</dbReference>
<dbReference type="PANTHER" id="PTHR43667:SF1">
    <property type="entry name" value="CYCLOPROPANE-FATTY-ACYL-PHOSPHOLIPID SYNTHASE"/>
    <property type="match status" value="1"/>
</dbReference>
<proteinExistence type="inferred from homology"/>